<sequence length="77" mass="8689">RTPDRHDGSAAAVFGRDSGLPGANHSSNFKWTPRIHSECHEHKPYMFSKWKQHFGLNGVDEMTIGGRLNKLNTKINT</sequence>
<proteinExistence type="predicted"/>
<name>A0ABS8VMN7_DATST</name>
<dbReference type="EMBL" id="JACEIK010005711">
    <property type="protein sequence ID" value="MCE0482073.1"/>
    <property type="molecule type" value="Genomic_DNA"/>
</dbReference>
<accession>A0ABS8VMN7</accession>
<evidence type="ECO:0000256" key="1">
    <source>
        <dbReference type="SAM" id="MobiDB-lite"/>
    </source>
</evidence>
<evidence type="ECO:0000313" key="3">
    <source>
        <dbReference type="Proteomes" id="UP000823775"/>
    </source>
</evidence>
<reference evidence="2 3" key="1">
    <citation type="journal article" date="2021" name="BMC Genomics">
        <title>Datura genome reveals duplications of psychoactive alkaloid biosynthetic genes and high mutation rate following tissue culture.</title>
        <authorList>
            <person name="Rajewski A."/>
            <person name="Carter-House D."/>
            <person name="Stajich J."/>
            <person name="Litt A."/>
        </authorList>
    </citation>
    <scope>NUCLEOTIDE SEQUENCE [LARGE SCALE GENOMIC DNA]</scope>
    <source>
        <strain evidence="2">AR-01</strain>
    </source>
</reference>
<gene>
    <name evidence="2" type="ORF">HAX54_040464</name>
</gene>
<feature type="region of interest" description="Disordered" evidence="1">
    <location>
        <begin position="1"/>
        <end position="25"/>
    </location>
</feature>
<protein>
    <submittedName>
        <fullName evidence="2">Uncharacterized protein</fullName>
    </submittedName>
</protein>
<dbReference type="Proteomes" id="UP000823775">
    <property type="component" value="Unassembled WGS sequence"/>
</dbReference>
<evidence type="ECO:0000313" key="2">
    <source>
        <dbReference type="EMBL" id="MCE0482073.1"/>
    </source>
</evidence>
<feature type="non-terminal residue" evidence="2">
    <location>
        <position position="1"/>
    </location>
</feature>
<keyword evidence="3" id="KW-1185">Reference proteome</keyword>
<organism evidence="2 3">
    <name type="scientific">Datura stramonium</name>
    <name type="common">Jimsonweed</name>
    <name type="synonym">Common thornapple</name>
    <dbReference type="NCBI Taxonomy" id="4076"/>
    <lineage>
        <taxon>Eukaryota</taxon>
        <taxon>Viridiplantae</taxon>
        <taxon>Streptophyta</taxon>
        <taxon>Embryophyta</taxon>
        <taxon>Tracheophyta</taxon>
        <taxon>Spermatophyta</taxon>
        <taxon>Magnoliopsida</taxon>
        <taxon>eudicotyledons</taxon>
        <taxon>Gunneridae</taxon>
        <taxon>Pentapetalae</taxon>
        <taxon>asterids</taxon>
        <taxon>lamiids</taxon>
        <taxon>Solanales</taxon>
        <taxon>Solanaceae</taxon>
        <taxon>Solanoideae</taxon>
        <taxon>Datureae</taxon>
        <taxon>Datura</taxon>
    </lineage>
</organism>
<comment type="caution">
    <text evidence="2">The sequence shown here is derived from an EMBL/GenBank/DDBJ whole genome shotgun (WGS) entry which is preliminary data.</text>
</comment>